<proteinExistence type="predicted"/>
<evidence type="ECO:0000313" key="2">
    <source>
        <dbReference type="EMBL" id="KAK9679479.1"/>
    </source>
</evidence>
<organism evidence="2 3">
    <name type="scientific">Popillia japonica</name>
    <name type="common">Japanese beetle</name>
    <dbReference type="NCBI Taxonomy" id="7064"/>
    <lineage>
        <taxon>Eukaryota</taxon>
        <taxon>Metazoa</taxon>
        <taxon>Ecdysozoa</taxon>
        <taxon>Arthropoda</taxon>
        <taxon>Hexapoda</taxon>
        <taxon>Insecta</taxon>
        <taxon>Pterygota</taxon>
        <taxon>Neoptera</taxon>
        <taxon>Endopterygota</taxon>
        <taxon>Coleoptera</taxon>
        <taxon>Polyphaga</taxon>
        <taxon>Scarabaeiformia</taxon>
        <taxon>Scarabaeidae</taxon>
        <taxon>Rutelinae</taxon>
        <taxon>Popillia</taxon>
    </lineage>
</organism>
<feature type="coiled-coil region" evidence="1">
    <location>
        <begin position="59"/>
        <end position="109"/>
    </location>
</feature>
<protein>
    <submittedName>
        <fullName evidence="2">Uncharacterized protein</fullName>
    </submittedName>
</protein>
<gene>
    <name evidence="2" type="ORF">QE152_g39976</name>
</gene>
<name>A0AAW1HT56_POPJA</name>
<dbReference type="AlphaFoldDB" id="A0AAW1HT56"/>
<reference evidence="2 3" key="1">
    <citation type="journal article" date="2024" name="BMC Genomics">
        <title>De novo assembly and annotation of Popillia japonica's genome with initial clues to its potential as an invasive pest.</title>
        <authorList>
            <person name="Cucini C."/>
            <person name="Boschi S."/>
            <person name="Funari R."/>
            <person name="Cardaioli E."/>
            <person name="Iannotti N."/>
            <person name="Marturano G."/>
            <person name="Paoli F."/>
            <person name="Bruttini M."/>
            <person name="Carapelli A."/>
            <person name="Frati F."/>
            <person name="Nardi F."/>
        </authorList>
    </citation>
    <scope>NUCLEOTIDE SEQUENCE [LARGE SCALE GENOMIC DNA]</scope>
    <source>
        <strain evidence="2">DMR45628</strain>
    </source>
</reference>
<comment type="caution">
    <text evidence="2">The sequence shown here is derived from an EMBL/GenBank/DDBJ whole genome shotgun (WGS) entry which is preliminary data.</text>
</comment>
<sequence>MIAVEESMRAYQGFDASRPIYMDESNWEEEAHLNKRFCGIEHSMHHLEKEMCCENHRTREEMLCENSRLRDEIRCENEKTRALIENNYVQELRDKMAEKDRIITEMRSAAYADSKFDKVFGVLGVTNAKLNTIECEIPKRAPVYAQTVTPDTHLISREYDTACATPLISREYDTACATPRRGAISDDFWA</sequence>
<keyword evidence="1" id="KW-0175">Coiled coil</keyword>
<dbReference type="Proteomes" id="UP001458880">
    <property type="component" value="Unassembled WGS sequence"/>
</dbReference>
<dbReference type="EMBL" id="JASPKY010001015">
    <property type="protein sequence ID" value="KAK9679479.1"/>
    <property type="molecule type" value="Genomic_DNA"/>
</dbReference>
<keyword evidence="3" id="KW-1185">Reference proteome</keyword>
<accession>A0AAW1HT56</accession>
<evidence type="ECO:0000256" key="1">
    <source>
        <dbReference type="SAM" id="Coils"/>
    </source>
</evidence>
<evidence type="ECO:0000313" key="3">
    <source>
        <dbReference type="Proteomes" id="UP001458880"/>
    </source>
</evidence>